<evidence type="ECO:0000256" key="9">
    <source>
        <dbReference type="ARBA" id="ARBA00022737"/>
    </source>
</evidence>
<name>A0A4C1VZ98_EUMVA</name>
<comment type="pathway">
    <text evidence="3">tRNA modification; 5-methoxycarbonylmethyl-2-thiouridine-tRNA biosynthesis.</text>
</comment>
<evidence type="ECO:0000256" key="6">
    <source>
        <dbReference type="ARBA" id="ARBA00022490"/>
    </source>
</evidence>
<feature type="repeat" description="WD" evidence="11">
    <location>
        <begin position="1"/>
        <end position="17"/>
    </location>
</feature>
<dbReference type="GO" id="GO:0005634">
    <property type="term" value="C:nucleus"/>
    <property type="evidence" value="ECO:0007669"/>
    <property type="project" value="UniProtKB-SubCell"/>
</dbReference>
<evidence type="ECO:0000256" key="3">
    <source>
        <dbReference type="ARBA" id="ARBA00005043"/>
    </source>
</evidence>
<dbReference type="GO" id="GO:0002098">
    <property type="term" value="P:tRNA wobble uridine modification"/>
    <property type="evidence" value="ECO:0007669"/>
    <property type="project" value="InterPro"/>
</dbReference>
<comment type="subcellular location">
    <subcellularLocation>
        <location evidence="2">Cytoplasm</location>
    </subcellularLocation>
    <subcellularLocation>
        <location evidence="1">Nucleus</location>
    </subcellularLocation>
</comment>
<dbReference type="InterPro" id="IPR015943">
    <property type="entry name" value="WD40/YVTN_repeat-like_dom_sf"/>
</dbReference>
<keyword evidence="7 11" id="KW-0853">WD repeat</keyword>
<evidence type="ECO:0000256" key="2">
    <source>
        <dbReference type="ARBA" id="ARBA00004496"/>
    </source>
</evidence>
<dbReference type="InterPro" id="IPR036322">
    <property type="entry name" value="WD40_repeat_dom_sf"/>
</dbReference>
<evidence type="ECO:0000256" key="8">
    <source>
        <dbReference type="ARBA" id="ARBA00022694"/>
    </source>
</evidence>
<organism evidence="12 13">
    <name type="scientific">Eumeta variegata</name>
    <name type="common">Bagworm moth</name>
    <name type="synonym">Eumeta japonica</name>
    <dbReference type="NCBI Taxonomy" id="151549"/>
    <lineage>
        <taxon>Eukaryota</taxon>
        <taxon>Metazoa</taxon>
        <taxon>Ecdysozoa</taxon>
        <taxon>Arthropoda</taxon>
        <taxon>Hexapoda</taxon>
        <taxon>Insecta</taxon>
        <taxon>Pterygota</taxon>
        <taxon>Neoptera</taxon>
        <taxon>Endopterygota</taxon>
        <taxon>Lepidoptera</taxon>
        <taxon>Glossata</taxon>
        <taxon>Ditrysia</taxon>
        <taxon>Tineoidea</taxon>
        <taxon>Psychidae</taxon>
        <taxon>Oiketicinae</taxon>
        <taxon>Eumeta</taxon>
    </lineage>
</organism>
<dbReference type="OrthoDB" id="27911at2759"/>
<evidence type="ECO:0000256" key="10">
    <source>
        <dbReference type="ARBA" id="ARBA00023242"/>
    </source>
</evidence>
<dbReference type="InterPro" id="IPR001680">
    <property type="entry name" value="WD40_rpt"/>
</dbReference>
<dbReference type="SUPFAM" id="SSF50978">
    <property type="entry name" value="WD40 repeat-like"/>
    <property type="match status" value="1"/>
</dbReference>
<keyword evidence="8" id="KW-0819">tRNA processing</keyword>
<dbReference type="STRING" id="151549.A0A4C1VZ98"/>
<keyword evidence="10" id="KW-0539">Nucleus</keyword>
<evidence type="ECO:0000256" key="5">
    <source>
        <dbReference type="ARBA" id="ARBA00020267"/>
    </source>
</evidence>
<keyword evidence="9" id="KW-0677">Repeat</keyword>
<keyword evidence="13" id="KW-1185">Reference proteome</keyword>
<dbReference type="InterPro" id="IPR037289">
    <property type="entry name" value="Elp2"/>
</dbReference>
<dbReference type="Gene3D" id="2.130.10.10">
    <property type="entry name" value="YVTN repeat-like/Quinoprotein amine dehydrogenase"/>
    <property type="match status" value="2"/>
</dbReference>
<dbReference type="GO" id="GO:0005737">
    <property type="term" value="C:cytoplasm"/>
    <property type="evidence" value="ECO:0007669"/>
    <property type="project" value="UniProtKB-SubCell"/>
</dbReference>
<dbReference type="EMBL" id="BGZK01000439">
    <property type="protein sequence ID" value="GBP43642.1"/>
    <property type="molecule type" value="Genomic_DNA"/>
</dbReference>
<dbReference type="Pfam" id="PF00400">
    <property type="entry name" value="WD40"/>
    <property type="match status" value="2"/>
</dbReference>
<proteinExistence type="inferred from homology"/>
<dbReference type="PANTHER" id="PTHR44111:SF1">
    <property type="entry name" value="ELONGATOR COMPLEX PROTEIN 2"/>
    <property type="match status" value="1"/>
</dbReference>
<comment type="caution">
    <text evidence="12">The sequence shown here is derived from an EMBL/GenBank/DDBJ whole genome shotgun (WGS) entry which is preliminary data.</text>
</comment>
<dbReference type="GO" id="GO:0033588">
    <property type="term" value="C:elongator holoenzyme complex"/>
    <property type="evidence" value="ECO:0007669"/>
    <property type="project" value="InterPro"/>
</dbReference>
<comment type="similarity">
    <text evidence="4">Belongs to the WD repeat ELP2 family.</text>
</comment>
<protein>
    <recommendedName>
        <fullName evidence="5">Elongator complex protein 2</fullName>
    </recommendedName>
</protein>
<evidence type="ECO:0000313" key="13">
    <source>
        <dbReference type="Proteomes" id="UP000299102"/>
    </source>
</evidence>
<dbReference type="PROSITE" id="PS50082">
    <property type="entry name" value="WD_REPEATS_2"/>
    <property type="match status" value="1"/>
</dbReference>
<dbReference type="PANTHER" id="PTHR44111">
    <property type="entry name" value="ELONGATOR COMPLEX PROTEIN 2"/>
    <property type="match status" value="1"/>
</dbReference>
<dbReference type="Proteomes" id="UP000299102">
    <property type="component" value="Unassembled WGS sequence"/>
</dbReference>
<accession>A0A4C1VZ98</accession>
<evidence type="ECO:0000256" key="4">
    <source>
        <dbReference type="ARBA" id="ARBA00005881"/>
    </source>
</evidence>
<dbReference type="AlphaFoldDB" id="A0A4C1VZ98"/>
<keyword evidence="6" id="KW-0963">Cytoplasm</keyword>
<dbReference type="SMART" id="SM00320">
    <property type="entry name" value="WD40"/>
    <property type="match status" value="3"/>
</dbReference>
<evidence type="ECO:0000313" key="12">
    <source>
        <dbReference type="EMBL" id="GBP43642.1"/>
    </source>
</evidence>
<dbReference type="UniPathway" id="UPA00988"/>
<reference evidence="12 13" key="1">
    <citation type="journal article" date="2019" name="Commun. Biol.">
        <title>The bagworm genome reveals a unique fibroin gene that provides high tensile strength.</title>
        <authorList>
            <person name="Kono N."/>
            <person name="Nakamura H."/>
            <person name="Ohtoshi R."/>
            <person name="Tomita M."/>
            <person name="Numata K."/>
            <person name="Arakawa K."/>
        </authorList>
    </citation>
    <scope>NUCLEOTIDE SEQUENCE [LARGE SCALE GENOMIC DNA]</scope>
</reference>
<gene>
    <name evidence="12" type="primary">Elp2</name>
    <name evidence="12" type="ORF">EVAR_32208_1</name>
</gene>
<sequence>MLASSSQDTYIRLWKIQHHAGSDKDSFGVKVEQKLFSACKETWVIKLEAVLSGHEGWIYGVQWHPPIIDKEAKLVKPVYKLLSSSLDKTIIIWEPENAKNTTDGVWVEKVRVGEVGGNGLGFYGSKFGPNGKSFVGHGYNGSLRMWQLNEETNEWISKIVCGGHFGEVVDICWEPEGRYLISVSTDQTTRLHAPWHHNSGIQWHEIARPQVHGYDMSSLAIVSSTVFVSGAEEKVIRAFRAPQNFLQNFCNITTEKLTEIHTEEGPEGATVSSLGLSNKAIFSRENEYIELENKDNHEYFVPVNLTEPPTEETLMAYTLWPEIQKLYGHGYEVYALATRNGILASACRAADAQHAAILVCVWHETDKKEETSLGSYALVGKPLDLPNMSITALDFAPILLKENRIIAVGFESGLIRFYTFTNIEDKAWNLMIELNNSKIYIALAGPTDIILPFRVCDACVEYTRGSGGVYIECHLYIEVECPSTLGSSIHSSAPVPFTRPAT</sequence>
<evidence type="ECO:0000256" key="7">
    <source>
        <dbReference type="ARBA" id="ARBA00022574"/>
    </source>
</evidence>
<evidence type="ECO:0000256" key="1">
    <source>
        <dbReference type="ARBA" id="ARBA00004123"/>
    </source>
</evidence>
<evidence type="ECO:0000256" key="11">
    <source>
        <dbReference type="PROSITE-ProRule" id="PRU00221"/>
    </source>
</evidence>